<dbReference type="Gene3D" id="2.60.120.650">
    <property type="entry name" value="Cupin"/>
    <property type="match status" value="1"/>
</dbReference>
<feature type="compositionally biased region" description="Basic residues" evidence="2">
    <location>
        <begin position="371"/>
        <end position="384"/>
    </location>
</feature>
<dbReference type="InterPro" id="IPR003347">
    <property type="entry name" value="JmjC_dom"/>
</dbReference>
<feature type="domain" description="JmjC" evidence="4">
    <location>
        <begin position="2002"/>
        <end position="2146"/>
    </location>
</feature>
<dbReference type="EMBL" id="BKCJ010000003">
    <property type="protein sequence ID" value="GEU28241.1"/>
    <property type="molecule type" value="Genomic_DNA"/>
</dbReference>
<dbReference type="PANTHER" id="PTHR12461:SF105">
    <property type="entry name" value="HYPOXIA-INDUCIBLE FACTOR 1-ALPHA INHIBITOR"/>
    <property type="match status" value="1"/>
</dbReference>
<organism evidence="5">
    <name type="scientific">Tanacetum cinerariifolium</name>
    <name type="common">Dalmatian daisy</name>
    <name type="synonym">Chrysanthemum cinerariifolium</name>
    <dbReference type="NCBI Taxonomy" id="118510"/>
    <lineage>
        <taxon>Eukaryota</taxon>
        <taxon>Viridiplantae</taxon>
        <taxon>Streptophyta</taxon>
        <taxon>Embryophyta</taxon>
        <taxon>Tracheophyta</taxon>
        <taxon>Spermatophyta</taxon>
        <taxon>Magnoliopsida</taxon>
        <taxon>eudicotyledons</taxon>
        <taxon>Gunneridae</taxon>
        <taxon>Pentapetalae</taxon>
        <taxon>asterids</taxon>
        <taxon>campanulids</taxon>
        <taxon>Asterales</taxon>
        <taxon>Asteraceae</taxon>
        <taxon>Asteroideae</taxon>
        <taxon>Anthemideae</taxon>
        <taxon>Anthemidinae</taxon>
        <taxon>Tanacetum</taxon>
    </lineage>
</organism>
<feature type="transmembrane region" description="Helical" evidence="3">
    <location>
        <begin position="1490"/>
        <end position="1510"/>
    </location>
</feature>
<dbReference type="InterPro" id="IPR041667">
    <property type="entry name" value="Cupin_8"/>
</dbReference>
<feature type="compositionally biased region" description="Basic and acidic residues" evidence="2">
    <location>
        <begin position="401"/>
        <end position="420"/>
    </location>
</feature>
<dbReference type="Pfam" id="PF13621">
    <property type="entry name" value="Cupin_8"/>
    <property type="match status" value="1"/>
</dbReference>
<keyword evidence="3" id="KW-1133">Transmembrane helix</keyword>
<feature type="compositionally biased region" description="Basic residues" evidence="2">
    <location>
        <begin position="436"/>
        <end position="445"/>
    </location>
</feature>
<feature type="region of interest" description="Disordered" evidence="2">
    <location>
        <begin position="624"/>
        <end position="771"/>
    </location>
</feature>
<feature type="region of interest" description="Disordered" evidence="2">
    <location>
        <begin position="341"/>
        <end position="482"/>
    </location>
</feature>
<reference evidence="5" key="1">
    <citation type="journal article" date="2019" name="Sci. Rep.">
        <title>Draft genome of Tanacetum cinerariifolium, the natural source of mosquito coil.</title>
        <authorList>
            <person name="Yamashiro T."/>
            <person name="Shiraishi A."/>
            <person name="Satake H."/>
            <person name="Nakayama K."/>
        </authorList>
    </citation>
    <scope>NUCLEOTIDE SEQUENCE</scope>
</reference>
<comment type="similarity">
    <text evidence="1">Belongs to the JARID1 histone demethylase family.</text>
</comment>
<dbReference type="PANTHER" id="PTHR12461">
    <property type="entry name" value="HYPOXIA-INDUCIBLE FACTOR 1 ALPHA INHIBITOR-RELATED"/>
    <property type="match status" value="1"/>
</dbReference>
<feature type="region of interest" description="Disordered" evidence="2">
    <location>
        <begin position="1"/>
        <end position="71"/>
    </location>
</feature>
<feature type="compositionally biased region" description="Basic residues" evidence="2">
    <location>
        <begin position="747"/>
        <end position="771"/>
    </location>
</feature>
<dbReference type="SMART" id="SM00558">
    <property type="entry name" value="JmjC"/>
    <property type="match status" value="1"/>
</dbReference>
<proteinExistence type="inferred from homology"/>
<evidence type="ECO:0000256" key="2">
    <source>
        <dbReference type="SAM" id="MobiDB-lite"/>
    </source>
</evidence>
<dbReference type="SUPFAM" id="SSF51197">
    <property type="entry name" value="Clavaminate synthase-like"/>
    <property type="match status" value="1"/>
</dbReference>
<feature type="transmembrane region" description="Helical" evidence="3">
    <location>
        <begin position="1522"/>
        <end position="1544"/>
    </location>
</feature>
<feature type="region of interest" description="Disordered" evidence="2">
    <location>
        <begin position="537"/>
        <end position="602"/>
    </location>
</feature>
<feature type="compositionally biased region" description="Gly residues" evidence="2">
    <location>
        <begin position="78"/>
        <end position="92"/>
    </location>
</feature>
<feature type="compositionally biased region" description="Basic residues" evidence="2">
    <location>
        <begin position="1228"/>
        <end position="1242"/>
    </location>
</feature>
<protein>
    <recommendedName>
        <fullName evidence="4">JmjC domain-containing protein</fullName>
    </recommendedName>
</protein>
<feature type="region of interest" description="Disordered" evidence="2">
    <location>
        <begin position="978"/>
        <end position="998"/>
    </location>
</feature>
<feature type="compositionally biased region" description="Basic and acidic residues" evidence="2">
    <location>
        <begin position="457"/>
        <end position="469"/>
    </location>
</feature>
<feature type="compositionally biased region" description="Basic and acidic residues" evidence="2">
    <location>
        <begin position="1177"/>
        <end position="1187"/>
    </location>
</feature>
<sequence length="2147" mass="230394">MPDGRAARVRRYGDAGRARHHAHGAAPPRARGHRLRAAGPRDFRPPDGGGKPAHGPGHAQRQEGQHHQGRIHGAVARRGGGVGSAGNYGRAGGQAAPGRVKAALLRQQVSGHVARIRFGHAHVRHGAVRIDALRRADEARQVVGRVGQIVGDELALADAIERWTHGRLRPRHPRHHVAGVARVLRERQPAARDVGLRVRRALRARLRPRLRGDVRIGLGRERGQGDQEAHHRPEIVLGQVVFPCGHAAHLDAVARDPIELIGAPAPGGVRQGTGHRLHALADIALCHAGRAVAHHAVVAIQPGPAHDLRPGLPLKSPSTGSNRAHVPSLFAYLVRDRAAGRLRQRRKSAPGAGFRRSGAGPGAHGPVPVRRVPRNCRRSGRARRDRPVAGRLRQSQLYRRPYTERARRAGALDRRSGVHETRHRHAGHGPVGAASRRSRRGHHRATGLDPVHWRPAAVDRRDGAERPEPAARPAGAAHGLAGGRRRAAAAGGVVRAAGVRHVAYRAIDPAVVAACDQDRRHRPHVVVGSALLASRRRGGYRAGQRDPRAGGAARVPGFEQRGRDPQLLGARAGRQGGHGAGPRAWHDRAGRPRRHLSRPVRRILRRTACAHGAARGGAAARRIPGVAGGARPAGGTGAGSCIDAGRHGHRPRPPRLCRAALQRVPHRQGRTTSGAGQFTNEHTGEHTGARTGPDPLRQPPVPGRRRAAQQPRQSLRLDRRSAPSNDRRHRSPRRVAQLPPATGGRGGKARTHLAHPARPGVPHHRQQHQYRPAVHRHRIVILRAGGDTGFADPRPAGRARCGPDDAIDLQPDLHHAWHGDDVPVCDPRGGGDCRVSAARHAGRARSAVPAPVRLRLLGLRRGRPGILYEPVRGPGPGRRLVHVSAPHQQGVFAGPQRRLLAAGDRLHRNLGHRRRDRTDRRHPVYARPGHDALAHAGVRMGHAGGGRDDRLRFSGAPVLVLRSPGGVHHLPAGGRHGVHHDPGAGRHAAGRPPLHRGRAGGGGLLQLCAVGAPYVHGGPGRAGNQPGVGRQHGGGHSHRGADLRLDRHHVARPDAHGRAHAVPAGLPVHLRAGRPDGRDGGDAAVRLAGARHVFHRRPPALCGRTLGVRPDVCRDEPGVLPDAYRRPARHAAPRVHVRYANGLGCLQHGVEHRRPDPRTGRAAVHGRRRAHAAPAATRDRQPVERAHAGMAAQRGLRHPQHSRHPLARAAVGPPGADDRSAGRAALAARHRQRPPRNHHHQPDRRAAHVPADAARRQLVAVHCGRGHGRFLPAADHPVDHRFRHVRRGGGGRDGGVDVAVGPAADAAHAQGVGPRGAARGRARSRVALVVGHDDHAGRGRHHLRRVFIRAHPHDHAARRVPAAGQPDAGRHVGGAVLRFAAGRFRAGRMDPPQRWPHRLASRGHHGGAAVRAGRVCRRHAQPVPGRAGSHRQCVGSDDCRHAVVSGPARGGADHPGVLPGGALVERQAHHRAAQADGGVMKNQDRLLSRMLRVVLPLVVWGVHFFFCYAYAAVACERGGDPVAGLVVTSVLAVAAAAALAAMALRRVCGAASSRARARAAPGLEDWACVPVRLAQFEVAAHDAVDVAGAFQVVDGGIELAHEIGLVGKASLVAVGVSEVAAFDGDDCRFHHFGLTCAGGQAAVGDQLARGPLDRITVVDVAVDAPQLEFQDVGGAVARLRHADVAFAHGLVERLAADDEAGVVADGEAIKIFGPARAPGRHHVLAAHGHHVLLVERARIGPGPRFILGVHVRRIEGEAGARLQQGHAALPWHRLHRDPVAAHARKRRLHDFVIQACGLAVFFVRVGRVAGIGVNGDRDVGRACRAGGEQDRGAQGHCGQALAIKTIMSKESRLPPRKVIDTPEEALARKHARERKDAQVRGVESIAAMRQAIREASRALPVMTEVPRTGPMDAAAFRARAAQGLPFLMTGVVQRWPLCALTPQDLRERFGDVPVRARVGDYIGTAFAADRAMRDMTMREYLDTSLDISLDARDDLPPYVGNLELRELNSMCHWPGYFRKMGPPRFWLGPERTMTPLHCDYDDNVFAQIWGTKRIFLAPAHHDAFLYPKEANAILFGSPFDPEAPDYDKYPLARQANCVECIVNPGDMLYVPAGWFHQVRALTFSLSSNRWARGVPLALTAVSQAGAG</sequence>
<evidence type="ECO:0000313" key="5">
    <source>
        <dbReference type="EMBL" id="GEU28241.1"/>
    </source>
</evidence>
<evidence type="ECO:0000256" key="1">
    <source>
        <dbReference type="ARBA" id="ARBA00006801"/>
    </source>
</evidence>
<keyword evidence="3" id="KW-0472">Membrane</keyword>
<feature type="compositionally biased region" description="Basic and acidic residues" evidence="2">
    <location>
        <begin position="1149"/>
        <end position="1159"/>
    </location>
</feature>
<feature type="compositionally biased region" description="Basic residues" evidence="2">
    <location>
        <begin position="591"/>
        <end position="602"/>
    </location>
</feature>
<dbReference type="PROSITE" id="PS51184">
    <property type="entry name" value="JMJC"/>
    <property type="match status" value="1"/>
</dbReference>
<feature type="compositionally biased region" description="Gly residues" evidence="2">
    <location>
        <begin position="626"/>
        <end position="638"/>
    </location>
</feature>
<feature type="compositionally biased region" description="Basic residues" evidence="2">
    <location>
        <begin position="1195"/>
        <end position="1206"/>
    </location>
</feature>
<feature type="region of interest" description="Disordered" evidence="2">
    <location>
        <begin position="76"/>
        <end position="95"/>
    </location>
</feature>
<comment type="caution">
    <text evidence="5">The sequence shown here is derived from an EMBL/GenBank/DDBJ whole genome shotgun (WGS) entry which is preliminary data.</text>
</comment>
<keyword evidence="3" id="KW-0812">Transmembrane</keyword>
<accession>A0A699GF94</accession>
<feature type="region of interest" description="Disordered" evidence="2">
    <location>
        <begin position="1148"/>
        <end position="1247"/>
    </location>
</feature>
<name>A0A699GF94_TANCI</name>
<evidence type="ECO:0000256" key="3">
    <source>
        <dbReference type="SAM" id="Phobius"/>
    </source>
</evidence>
<feature type="compositionally biased region" description="Polar residues" evidence="2">
    <location>
        <begin position="670"/>
        <end position="681"/>
    </location>
</feature>
<evidence type="ECO:0000259" key="4">
    <source>
        <dbReference type="PROSITE" id="PS51184"/>
    </source>
</evidence>
<gene>
    <name evidence="5" type="ORF">Tci_000219</name>
</gene>